<protein>
    <recommendedName>
        <fullName evidence="3">Cleavage and polyadenylation specificity factor subunit 5</fullName>
    </recommendedName>
</protein>
<dbReference type="InterPro" id="IPR016706">
    <property type="entry name" value="Cleav_polyA_spec_factor_su5"/>
</dbReference>
<evidence type="ECO:0008006" key="3">
    <source>
        <dbReference type="Google" id="ProtNLM"/>
    </source>
</evidence>
<dbReference type="GO" id="GO:0031124">
    <property type="term" value="P:mRNA 3'-end processing"/>
    <property type="evidence" value="ECO:0007669"/>
    <property type="project" value="InterPro"/>
</dbReference>
<dbReference type="AlphaFoldDB" id="A0A1V8TUW4"/>
<dbReference type="FunFam" id="3.90.79.10:FF:000005">
    <property type="entry name" value="Cleavage and polyadenylation specificity factor subunit 5"/>
    <property type="match status" value="1"/>
</dbReference>
<dbReference type="CDD" id="cd18871">
    <property type="entry name" value="NUDIX_Cfim25_Nudt21"/>
    <property type="match status" value="1"/>
</dbReference>
<dbReference type="InParanoid" id="A0A1V8TUW4"/>
<dbReference type="PANTHER" id="PTHR13047">
    <property type="entry name" value="PRE-MRNA CLEAVAGE FACTOR IM, 25KD SUBUNIT"/>
    <property type="match status" value="1"/>
</dbReference>
<proteinExistence type="predicted"/>
<comment type="caution">
    <text evidence="1">The sequence shown here is derived from an EMBL/GenBank/DDBJ whole genome shotgun (WGS) entry which is preliminary data.</text>
</comment>
<evidence type="ECO:0000313" key="1">
    <source>
        <dbReference type="EMBL" id="OQO15185.1"/>
    </source>
</evidence>
<accession>A0A1V8TUW4</accession>
<evidence type="ECO:0000313" key="2">
    <source>
        <dbReference type="Proteomes" id="UP000192596"/>
    </source>
</evidence>
<dbReference type="GO" id="GO:0005849">
    <property type="term" value="C:mRNA cleavage factor complex"/>
    <property type="evidence" value="ECO:0007669"/>
    <property type="project" value="InterPro"/>
</dbReference>
<sequence>MSAVPPHVTRSSIPAKDVLPFDERQPQAIRLYPLSNYTFGTKEAQPEEDPSVKDRLKRLEDYYAKYGMRRSGEGVLVCHEHNHPHILMIQIANAFFKLPGDWLDYNVDEIQGFTERMNERLAAPPGTSLASTSPQTWNVHSTLATWWRPNFDQFMYPFLPPHATRPKECKKLYLLQLPESRVLSVPKNMKLLAVPLFELYDNSPRYGPQISALPHYLSRFRWEFVDEEGKVVAWTPGGAVDERVKMKILAGGEDFQSDTNFNGEVKTEDAK</sequence>
<gene>
    <name evidence="1" type="ORF">B0A48_00568</name>
</gene>
<name>A0A1V8TUW4_9PEZI</name>
<keyword evidence="2" id="KW-1185">Reference proteome</keyword>
<dbReference type="OrthoDB" id="277288at2759"/>
<reference evidence="2" key="1">
    <citation type="submission" date="2017-03" db="EMBL/GenBank/DDBJ databases">
        <title>Genomes of endolithic fungi from Antarctica.</title>
        <authorList>
            <person name="Coleine C."/>
            <person name="Masonjones S."/>
            <person name="Stajich J.E."/>
        </authorList>
    </citation>
    <scope>NUCLEOTIDE SEQUENCE [LARGE SCALE GENOMIC DNA]</scope>
    <source>
        <strain evidence="2">CCFEE 5527</strain>
    </source>
</reference>
<dbReference type="Gene3D" id="3.90.79.10">
    <property type="entry name" value="Nucleoside Triphosphate Pyrophosphohydrolase"/>
    <property type="match status" value="1"/>
</dbReference>
<organism evidence="1 2">
    <name type="scientific">Cryoendolithus antarcticus</name>
    <dbReference type="NCBI Taxonomy" id="1507870"/>
    <lineage>
        <taxon>Eukaryota</taxon>
        <taxon>Fungi</taxon>
        <taxon>Dikarya</taxon>
        <taxon>Ascomycota</taxon>
        <taxon>Pezizomycotina</taxon>
        <taxon>Dothideomycetes</taxon>
        <taxon>Dothideomycetidae</taxon>
        <taxon>Cladosporiales</taxon>
        <taxon>Cladosporiaceae</taxon>
        <taxon>Cryoendolithus</taxon>
    </lineage>
</organism>
<dbReference type="STRING" id="1507870.A0A1V8TUW4"/>
<dbReference type="EMBL" id="NAJO01000001">
    <property type="protein sequence ID" value="OQO15185.1"/>
    <property type="molecule type" value="Genomic_DNA"/>
</dbReference>
<dbReference type="Pfam" id="PF13869">
    <property type="entry name" value="NUDIX_2"/>
    <property type="match status" value="1"/>
</dbReference>
<dbReference type="GO" id="GO:0003729">
    <property type="term" value="F:mRNA binding"/>
    <property type="evidence" value="ECO:0007669"/>
    <property type="project" value="InterPro"/>
</dbReference>
<dbReference type="Proteomes" id="UP000192596">
    <property type="component" value="Unassembled WGS sequence"/>
</dbReference>